<sequence>MAGEGNMIKTRSRLPEKVVLFVAKILESARPFVEFQGFTRQRQKCCWKFAKRRYNG</sequence>
<reference evidence="1 2" key="1">
    <citation type="submission" date="2009-01" db="EMBL/GenBank/DDBJ databases">
        <authorList>
            <person name="Fulton L."/>
            <person name="Clifton S."/>
            <person name="Chinwalla A.T."/>
            <person name="Mitreva M."/>
            <person name="Sodergren E."/>
            <person name="Weinstock G."/>
            <person name="Clifton S."/>
            <person name="Dooling D.J."/>
            <person name="Fulton B."/>
            <person name="Minx P."/>
            <person name="Pepin K.H."/>
            <person name="Johnson M."/>
            <person name="Bhonagiri V."/>
            <person name="Nash W.E."/>
            <person name="Mardis E.R."/>
            <person name="Wilson R.K."/>
        </authorList>
    </citation>
    <scope>NUCLEOTIDE SEQUENCE [LARGE SCALE GENOMIC DNA]</scope>
    <source>
        <strain evidence="1 2">ATCC 23834</strain>
    </source>
</reference>
<gene>
    <name evidence="1" type="ORF">EIKCOROL_00859</name>
</gene>
<dbReference type="Proteomes" id="UP000005837">
    <property type="component" value="Unassembled WGS sequence"/>
</dbReference>
<protein>
    <submittedName>
        <fullName evidence="1">Uncharacterized protein</fullName>
    </submittedName>
</protein>
<dbReference type="HOGENOM" id="CLU_3006981_0_0_4"/>
<evidence type="ECO:0000313" key="2">
    <source>
        <dbReference type="Proteomes" id="UP000005837"/>
    </source>
</evidence>
<dbReference type="AlphaFoldDB" id="C0DU28"/>
<evidence type="ECO:0000313" key="1">
    <source>
        <dbReference type="EMBL" id="EEG24226.1"/>
    </source>
</evidence>
<dbReference type="EMBL" id="ACEA01000017">
    <property type="protein sequence ID" value="EEG24226.1"/>
    <property type="molecule type" value="Genomic_DNA"/>
</dbReference>
<comment type="caution">
    <text evidence="1">The sequence shown here is derived from an EMBL/GenBank/DDBJ whole genome shotgun (WGS) entry which is preliminary data.</text>
</comment>
<organism evidence="1 2">
    <name type="scientific">Eikenella corrodens ATCC 23834</name>
    <dbReference type="NCBI Taxonomy" id="546274"/>
    <lineage>
        <taxon>Bacteria</taxon>
        <taxon>Pseudomonadati</taxon>
        <taxon>Pseudomonadota</taxon>
        <taxon>Betaproteobacteria</taxon>
        <taxon>Neisseriales</taxon>
        <taxon>Neisseriaceae</taxon>
        <taxon>Eikenella</taxon>
    </lineage>
</organism>
<proteinExistence type="predicted"/>
<name>C0DU28_EIKCO</name>
<accession>C0DU28</accession>